<evidence type="ECO:0000313" key="1">
    <source>
        <dbReference type="EMBL" id="GIY46407.1"/>
    </source>
</evidence>
<protein>
    <submittedName>
        <fullName evidence="1">Uncharacterized protein</fullName>
    </submittedName>
</protein>
<gene>
    <name evidence="1" type="ORF">CDAR_585751</name>
</gene>
<comment type="caution">
    <text evidence="1">The sequence shown here is derived from an EMBL/GenBank/DDBJ whole genome shotgun (WGS) entry which is preliminary data.</text>
</comment>
<dbReference type="EMBL" id="BPLQ01009763">
    <property type="protein sequence ID" value="GIY46407.1"/>
    <property type="molecule type" value="Genomic_DNA"/>
</dbReference>
<evidence type="ECO:0000313" key="2">
    <source>
        <dbReference type="Proteomes" id="UP001054837"/>
    </source>
</evidence>
<proteinExistence type="predicted"/>
<accession>A0AAV4TNS9</accession>
<sequence length="90" mass="9889">MAPYLGKCIILSPHRVKHLNPRSSLLGDFRIASDTTTDSSALPILAWGPRVMLQLQRCYHAIAASGFSGIDASIQIFVRCKLCVCFRIGI</sequence>
<organism evidence="1 2">
    <name type="scientific">Caerostris darwini</name>
    <dbReference type="NCBI Taxonomy" id="1538125"/>
    <lineage>
        <taxon>Eukaryota</taxon>
        <taxon>Metazoa</taxon>
        <taxon>Ecdysozoa</taxon>
        <taxon>Arthropoda</taxon>
        <taxon>Chelicerata</taxon>
        <taxon>Arachnida</taxon>
        <taxon>Araneae</taxon>
        <taxon>Araneomorphae</taxon>
        <taxon>Entelegynae</taxon>
        <taxon>Araneoidea</taxon>
        <taxon>Araneidae</taxon>
        <taxon>Caerostris</taxon>
    </lineage>
</organism>
<keyword evidence="2" id="KW-1185">Reference proteome</keyword>
<reference evidence="1 2" key="1">
    <citation type="submission" date="2021-06" db="EMBL/GenBank/DDBJ databases">
        <title>Caerostris darwini draft genome.</title>
        <authorList>
            <person name="Kono N."/>
            <person name="Arakawa K."/>
        </authorList>
    </citation>
    <scope>NUCLEOTIDE SEQUENCE [LARGE SCALE GENOMIC DNA]</scope>
</reference>
<name>A0AAV4TNS9_9ARAC</name>
<dbReference type="AlphaFoldDB" id="A0AAV4TNS9"/>
<dbReference type="Proteomes" id="UP001054837">
    <property type="component" value="Unassembled WGS sequence"/>
</dbReference>